<dbReference type="EMBL" id="AP018553">
    <property type="protein sequence ID" value="BBD73570.1"/>
    <property type="molecule type" value="Genomic_DNA"/>
</dbReference>
<organism evidence="2 4">
    <name type="scientific">Sulfodiicoccus acidiphilus</name>
    <dbReference type="NCBI Taxonomy" id="1670455"/>
    <lineage>
        <taxon>Archaea</taxon>
        <taxon>Thermoproteota</taxon>
        <taxon>Thermoprotei</taxon>
        <taxon>Sulfolobales</taxon>
        <taxon>Sulfolobaceae</taxon>
        <taxon>Sulfodiicoccus</taxon>
    </lineage>
</organism>
<dbReference type="PANTHER" id="PTHR12654:SF0">
    <property type="entry name" value="NON-LYSOSOMAL GLUCOSYLCERAMIDASE"/>
    <property type="match status" value="1"/>
</dbReference>
<dbReference type="InterPro" id="IPR006775">
    <property type="entry name" value="GH116_catalytic"/>
</dbReference>
<dbReference type="GO" id="GO:0005975">
    <property type="term" value="P:carbohydrate metabolic process"/>
    <property type="evidence" value="ECO:0007669"/>
    <property type="project" value="InterPro"/>
</dbReference>
<dbReference type="GO" id="GO:0008422">
    <property type="term" value="F:beta-glucosidase activity"/>
    <property type="evidence" value="ECO:0007669"/>
    <property type="project" value="TreeGrafter"/>
</dbReference>
<evidence type="ECO:0000313" key="3">
    <source>
        <dbReference type="EMBL" id="GGU01787.1"/>
    </source>
</evidence>
<dbReference type="InterPro" id="IPR012341">
    <property type="entry name" value="6hp_glycosidase-like_sf"/>
</dbReference>
<reference evidence="4" key="2">
    <citation type="submission" date="2018-04" db="EMBL/GenBank/DDBJ databases">
        <title>Complete genome sequence of Sulfodiicoccus acidiphilus strain HS-1.</title>
        <authorList>
            <person name="Sakai H.D."/>
            <person name="Kurosawa N."/>
        </authorList>
    </citation>
    <scope>NUCLEOTIDE SEQUENCE [LARGE SCALE GENOMIC DNA]</scope>
    <source>
        <strain evidence="4">HS-1</strain>
    </source>
</reference>
<sequence length="592" mass="66037">MESNSSPFLYEGRYPLLTLSTLGTEVKLTAFTALVKGNIQDSSLPAFGLKVDAPRSVRMAVSFPNLVGTSPVGRKNSKVEGGFRLENELSTSQDPAAGNITVVADSPSRVIHQYSVNRSPREALREGKFKEGPEEPSVWRSLISGQDFPSLDRPARSFWDDFAGLVEVEGEARIVVAWYFNNPWIYFPYRHYYGNFFRDSTEVARHFLDQFDLLLKASSSFRPTDPTIPQWVNDAADNGAYVLSTNTWLDERGRFSMFEAPENFPAQGTIAGWTYEAGSIPVLLNFPSLERSFLLNLASHLSADGRVPHDLGLWSLDLPMEGTTSPPTWKDLEPTFVLLLYRYYLTTGELPQELAEALRKVVATILKRGVPRLEGSGDTAFDATPVEGLDSYTLTLTLASLRAAERLLGGEFVEPVRELASEVERALWATFNGEYFKAWESPDVGDALFLGQLAGPWWCSLLGLECFDEEEVRSILRRACEINGRASSICSPNLASNRPLKLSPQTASSWPRLVYSMAWLGLRYDVPCVLELAKREWDYMVSRGLVWNQPSRIDAVTGVPDVYLDHYVGSPALWSIDLGKFIEGKVKGNQIP</sequence>
<dbReference type="InterPro" id="IPR052566">
    <property type="entry name" value="Non-lysos_glucosylceramidase"/>
</dbReference>
<evidence type="ECO:0000313" key="2">
    <source>
        <dbReference type="EMBL" id="BBD73570.1"/>
    </source>
</evidence>
<dbReference type="SUPFAM" id="SSF48208">
    <property type="entry name" value="Six-hairpin glycosidases"/>
    <property type="match status" value="1"/>
</dbReference>
<reference evidence="2" key="3">
    <citation type="journal article" date="2019" name="BMC Res. Notes">
        <title>Complete genome sequence of the Sulfodiicoccus acidiphilus strain HS-1T, the first crenarchaeon that lacks polB3, isolated from an acidic hot spring in Ohwaku-dani, Hakone, Japan.</title>
        <authorList>
            <person name="Sakai H.D."/>
            <person name="Kurosawa N."/>
        </authorList>
    </citation>
    <scope>NUCLEOTIDE SEQUENCE</scope>
    <source>
        <strain evidence="2">HS-1</strain>
    </source>
</reference>
<dbReference type="PANTHER" id="PTHR12654">
    <property type="entry name" value="BILE ACID BETA-GLUCOSIDASE-RELATED"/>
    <property type="match status" value="1"/>
</dbReference>
<keyword evidence="4" id="KW-1185">Reference proteome</keyword>
<dbReference type="Gene3D" id="1.50.10.10">
    <property type="match status" value="1"/>
</dbReference>
<dbReference type="Proteomes" id="UP000616143">
    <property type="component" value="Unassembled WGS sequence"/>
</dbReference>
<protein>
    <recommendedName>
        <fullName evidence="1">Glycosyl-hydrolase family 116 catalytic region domain-containing protein</fullName>
    </recommendedName>
</protein>
<evidence type="ECO:0000259" key="1">
    <source>
        <dbReference type="Pfam" id="PF04685"/>
    </source>
</evidence>
<name>A0A348B5W8_9CREN</name>
<reference evidence="3" key="4">
    <citation type="submission" date="2020-09" db="EMBL/GenBank/DDBJ databases">
        <authorList>
            <person name="Sun Q."/>
            <person name="Ohkuma M."/>
        </authorList>
    </citation>
    <scope>NUCLEOTIDE SEQUENCE</scope>
    <source>
        <strain evidence="3">JCM 31740</strain>
    </source>
</reference>
<dbReference type="Proteomes" id="UP000276741">
    <property type="component" value="Chromosome"/>
</dbReference>
<reference evidence="3" key="1">
    <citation type="journal article" date="2014" name="Int. J. Syst. Evol. Microbiol.">
        <title>Complete genome sequence of Corynebacterium casei LMG S-19264T (=DSM 44701T), isolated from a smear-ripened cheese.</title>
        <authorList>
            <consortium name="US DOE Joint Genome Institute (JGI-PGF)"/>
            <person name="Walter F."/>
            <person name="Albersmeier A."/>
            <person name="Kalinowski J."/>
            <person name="Ruckert C."/>
        </authorList>
    </citation>
    <scope>NUCLEOTIDE SEQUENCE</scope>
    <source>
        <strain evidence="3">JCM 31740</strain>
    </source>
</reference>
<dbReference type="EMBL" id="BMQS01000020">
    <property type="protein sequence ID" value="GGU01787.1"/>
    <property type="molecule type" value="Genomic_DNA"/>
</dbReference>
<dbReference type="InterPro" id="IPR008928">
    <property type="entry name" value="6-hairpin_glycosidase_sf"/>
</dbReference>
<accession>A0A348B5W8</accession>
<proteinExistence type="predicted"/>
<dbReference type="Pfam" id="PF04685">
    <property type="entry name" value="DUF608"/>
    <property type="match status" value="1"/>
</dbReference>
<dbReference type="KEGG" id="sacd:HS1genome_1959"/>
<feature type="domain" description="Glycosyl-hydrolase family 116 catalytic region" evidence="1">
    <location>
        <begin position="253"/>
        <end position="576"/>
    </location>
</feature>
<dbReference type="AlphaFoldDB" id="A0A348B5W8"/>
<gene>
    <name evidence="3" type="ORF">GCM10007116_18720</name>
    <name evidence="2" type="ORF">HS1genome_1959</name>
</gene>
<evidence type="ECO:0000313" key="4">
    <source>
        <dbReference type="Proteomes" id="UP000276741"/>
    </source>
</evidence>